<reference evidence="1 2" key="1">
    <citation type="journal article" date="2011" name="J. Biotechnol.">
        <title>The complete genome sequence of the dominant Sinorhizobium meliloti field isolate SM11 extends the S. meliloti pan-genome.</title>
        <authorList>
            <person name="Schneiker-Bekel S."/>
            <person name="Wibberg D."/>
            <person name="Bekel T."/>
            <person name="Blom J."/>
            <person name="Linke B."/>
            <person name="Neuweger H."/>
            <person name="Stiens M."/>
            <person name="Vorholter F.J."/>
            <person name="Weidner S."/>
            <person name="Goesmann A."/>
            <person name="Puhler A."/>
            <person name="Schluter A."/>
        </authorList>
    </citation>
    <scope>NUCLEOTIDE SEQUENCE [LARGE SCALE GENOMIC DNA]</scope>
    <source>
        <strain evidence="1 2">SM11</strain>
        <plasmid evidence="2">pSmeSM11c</plasmid>
    </source>
</reference>
<keyword evidence="1" id="KW-0614">Plasmid</keyword>
<gene>
    <name evidence="1" type="ordered locus">SM11_pC0455</name>
</gene>
<dbReference type="HOGENOM" id="CLU_068086_3_0_5"/>
<organism evidence="1 2">
    <name type="scientific">Sinorhizobium meliloti (strain SM11)</name>
    <dbReference type="NCBI Taxonomy" id="707241"/>
    <lineage>
        <taxon>Bacteria</taxon>
        <taxon>Pseudomonadati</taxon>
        <taxon>Pseudomonadota</taxon>
        <taxon>Alphaproteobacteria</taxon>
        <taxon>Hyphomicrobiales</taxon>
        <taxon>Rhizobiaceae</taxon>
        <taxon>Sinorhizobium/Ensifer group</taxon>
        <taxon>Sinorhizobium</taxon>
    </lineage>
</organism>
<evidence type="ECO:0000313" key="1">
    <source>
        <dbReference type="EMBL" id="AEH81528.1"/>
    </source>
</evidence>
<dbReference type="RefSeq" id="WP_014531236.1">
    <property type="nucleotide sequence ID" value="NC_017327.1"/>
</dbReference>
<name>F7XD49_SINMM</name>
<dbReference type="KEGG" id="smx:SM11_pC0455"/>
<protein>
    <submittedName>
        <fullName evidence="1">Asp/Glu/Hydantoin racemase family protein</fullName>
    </submittedName>
</protein>
<evidence type="ECO:0000313" key="2">
    <source>
        <dbReference type="Proteomes" id="UP000009045"/>
    </source>
</evidence>
<dbReference type="Gene3D" id="3.40.50.12500">
    <property type="match status" value="1"/>
</dbReference>
<dbReference type="PANTHER" id="PTHR40267">
    <property type="entry name" value="BLR3294 PROTEIN"/>
    <property type="match status" value="1"/>
</dbReference>
<geneLocation type="plasmid" evidence="1 2">
    <name>pSmeSM11c</name>
</geneLocation>
<accession>F7XD49</accession>
<dbReference type="PANTHER" id="PTHR40267:SF1">
    <property type="entry name" value="BLR3294 PROTEIN"/>
    <property type="match status" value="1"/>
</dbReference>
<dbReference type="AlphaFoldDB" id="F7XD49"/>
<dbReference type="InterPro" id="IPR053714">
    <property type="entry name" value="Iso_Racemase_Enz_sf"/>
</dbReference>
<sequence length="292" mass="31801">MKIIVQSMVKYRFRRLALRAILYRVEIVTALRGARMMELDEENGGWVPLDCVLDGGPAARAAIGLIVLANDTVIEPEVRRFLPLPGVEVYSSRIPMAREVSPECLAAMAGELPRAVELLMPEHRLDVVAFGCTSGSMIIGPERIAGIVEKVRPGVKVCNPVSASLAAFVTLGVRRIGLITPYSTEVNKRVESFFVREGLDIAARASFHQDSDVSIARIREEDILRAAIDIGRRDVEAVFLSCTALRCSGIIDAVEATIGKPVVTSNQALAWDALRKAGETQSVPGAGRLWMH</sequence>
<proteinExistence type="predicted"/>
<dbReference type="Proteomes" id="UP000009045">
    <property type="component" value="Plasmid pSmeSM11c"/>
</dbReference>
<dbReference type="PATRIC" id="fig|707241.3.peg.4428"/>
<dbReference type="InterPro" id="IPR026286">
    <property type="entry name" value="MaiA/AMDase"/>
</dbReference>
<dbReference type="Pfam" id="PF17645">
    <property type="entry name" value="Amdase"/>
    <property type="match status" value="1"/>
</dbReference>
<dbReference type="EMBL" id="CP001831">
    <property type="protein sequence ID" value="AEH81528.1"/>
    <property type="molecule type" value="Genomic_DNA"/>
</dbReference>